<dbReference type="GO" id="GO:0000324">
    <property type="term" value="C:fungal-type vacuole"/>
    <property type="evidence" value="ECO:0007669"/>
    <property type="project" value="TreeGrafter"/>
</dbReference>
<dbReference type="PANTHER" id="PTHR11802:SF113">
    <property type="entry name" value="SERINE CARBOXYPEPTIDASE CTSA-4.1"/>
    <property type="match status" value="1"/>
</dbReference>
<dbReference type="Pfam" id="PF00450">
    <property type="entry name" value="Peptidase_S10"/>
    <property type="match status" value="1"/>
</dbReference>
<evidence type="ECO:0000256" key="5">
    <source>
        <dbReference type="ARBA" id="ARBA00022801"/>
    </source>
</evidence>
<evidence type="ECO:0000313" key="8">
    <source>
        <dbReference type="Proteomes" id="UP000315783"/>
    </source>
</evidence>
<keyword evidence="6" id="KW-0325">Glycoprotein</keyword>
<dbReference type="PANTHER" id="PTHR11802">
    <property type="entry name" value="SERINE PROTEASE FAMILY S10 SERINE CARBOXYPEPTIDASE"/>
    <property type="match status" value="1"/>
</dbReference>
<evidence type="ECO:0000256" key="3">
    <source>
        <dbReference type="ARBA" id="ARBA00022645"/>
    </source>
</evidence>
<keyword evidence="4" id="KW-0645">Protease</keyword>
<dbReference type="STRING" id="43265.A0A545UWI3"/>
<protein>
    <recommendedName>
        <fullName evidence="2">carboxypeptidase C</fullName>
        <ecNumber evidence="2">3.4.16.5</ecNumber>
    </recommendedName>
</protein>
<dbReference type="AlphaFoldDB" id="A0A545UWI3"/>
<comment type="similarity">
    <text evidence="1">Belongs to the peptidase S10 family.</text>
</comment>
<dbReference type="InterPro" id="IPR001563">
    <property type="entry name" value="Peptidase_S10"/>
</dbReference>
<dbReference type="GO" id="GO:0006508">
    <property type="term" value="P:proteolysis"/>
    <property type="evidence" value="ECO:0007669"/>
    <property type="project" value="UniProtKB-KW"/>
</dbReference>
<evidence type="ECO:0000256" key="4">
    <source>
        <dbReference type="ARBA" id="ARBA00022670"/>
    </source>
</evidence>
<reference evidence="7 8" key="1">
    <citation type="journal article" date="2019" name="Appl. Microbiol. Biotechnol.">
        <title>Genome sequence of Isaria javanica and comparative genome analysis insights into family S53 peptidase evolution in fungal entomopathogens.</title>
        <authorList>
            <person name="Lin R."/>
            <person name="Zhang X."/>
            <person name="Xin B."/>
            <person name="Zou M."/>
            <person name="Gao Y."/>
            <person name="Qin F."/>
            <person name="Hu Q."/>
            <person name="Xie B."/>
            <person name="Cheng X."/>
        </authorList>
    </citation>
    <scope>NUCLEOTIDE SEQUENCE [LARGE SCALE GENOMIC DNA]</scope>
    <source>
        <strain evidence="7 8">IJ1G</strain>
    </source>
</reference>
<dbReference type="SUPFAM" id="SSF53474">
    <property type="entry name" value="alpha/beta-Hydrolases"/>
    <property type="match status" value="1"/>
</dbReference>
<dbReference type="EC" id="3.4.16.5" evidence="2"/>
<dbReference type="PRINTS" id="PR00724">
    <property type="entry name" value="CRBOXYPTASEC"/>
</dbReference>
<evidence type="ECO:0000256" key="2">
    <source>
        <dbReference type="ARBA" id="ARBA00012446"/>
    </source>
</evidence>
<dbReference type="Proteomes" id="UP000315783">
    <property type="component" value="Unassembled WGS sequence"/>
</dbReference>
<keyword evidence="3 7" id="KW-0121">Carboxypeptidase</keyword>
<evidence type="ECO:0000256" key="6">
    <source>
        <dbReference type="ARBA" id="ARBA00023180"/>
    </source>
</evidence>
<dbReference type="InterPro" id="IPR029058">
    <property type="entry name" value="AB_hydrolase_fold"/>
</dbReference>
<evidence type="ECO:0000256" key="1">
    <source>
        <dbReference type="ARBA" id="ARBA00009431"/>
    </source>
</evidence>
<organism evidence="7 8">
    <name type="scientific">Cordyceps javanica</name>
    <dbReference type="NCBI Taxonomy" id="43265"/>
    <lineage>
        <taxon>Eukaryota</taxon>
        <taxon>Fungi</taxon>
        <taxon>Dikarya</taxon>
        <taxon>Ascomycota</taxon>
        <taxon>Pezizomycotina</taxon>
        <taxon>Sordariomycetes</taxon>
        <taxon>Hypocreomycetidae</taxon>
        <taxon>Hypocreales</taxon>
        <taxon>Cordycipitaceae</taxon>
        <taxon>Cordyceps</taxon>
    </lineage>
</organism>
<accession>A0A545UWI3</accession>
<sequence length="91" mass="9659">MILSSCGFRAVLDAPACLASFFENGPANITKSLTVAHNPDSWNNKANVLYIDQPVNTGFSYVDAANTTLAASKDIYALLPILRAVPAICEA</sequence>
<comment type="caution">
    <text evidence="7">The sequence shown here is derived from an EMBL/GenBank/DDBJ whole genome shotgun (WGS) entry which is preliminary data.</text>
</comment>
<gene>
    <name evidence="7" type="ORF">IF1G_07556</name>
</gene>
<keyword evidence="8" id="KW-1185">Reference proteome</keyword>
<dbReference type="Gene3D" id="3.40.50.1820">
    <property type="entry name" value="alpha/beta hydrolase"/>
    <property type="match status" value="1"/>
</dbReference>
<dbReference type="EMBL" id="SPUK01000011">
    <property type="protein sequence ID" value="TQV93824.1"/>
    <property type="molecule type" value="Genomic_DNA"/>
</dbReference>
<keyword evidence="5" id="KW-0378">Hydrolase</keyword>
<dbReference type="GO" id="GO:0004185">
    <property type="term" value="F:serine-type carboxypeptidase activity"/>
    <property type="evidence" value="ECO:0007669"/>
    <property type="project" value="UniProtKB-EC"/>
</dbReference>
<evidence type="ECO:0000313" key="7">
    <source>
        <dbReference type="EMBL" id="TQV93824.1"/>
    </source>
</evidence>
<name>A0A545UWI3_9HYPO</name>
<proteinExistence type="inferred from homology"/>